<dbReference type="SUPFAM" id="SSF56219">
    <property type="entry name" value="DNase I-like"/>
    <property type="match status" value="1"/>
</dbReference>
<reference evidence="3" key="1">
    <citation type="journal article" date="2020" name="Cell">
        <title>Large-Scale Comparative Analyses of Tick Genomes Elucidate Their Genetic Diversity and Vector Capacities.</title>
        <authorList>
            <consortium name="Tick Genome and Microbiome Consortium (TIGMIC)"/>
            <person name="Jia N."/>
            <person name="Wang J."/>
            <person name="Shi W."/>
            <person name="Du L."/>
            <person name="Sun Y."/>
            <person name="Zhan W."/>
            <person name="Jiang J.F."/>
            <person name="Wang Q."/>
            <person name="Zhang B."/>
            <person name="Ji P."/>
            <person name="Bell-Sakyi L."/>
            <person name="Cui X.M."/>
            <person name="Yuan T.T."/>
            <person name="Jiang B.G."/>
            <person name="Yang W.F."/>
            <person name="Lam T.T."/>
            <person name="Chang Q.C."/>
            <person name="Ding S.J."/>
            <person name="Wang X.J."/>
            <person name="Zhu J.G."/>
            <person name="Ruan X.D."/>
            <person name="Zhao L."/>
            <person name="Wei J.T."/>
            <person name="Ye R.Z."/>
            <person name="Que T.C."/>
            <person name="Du C.H."/>
            <person name="Zhou Y.H."/>
            <person name="Cheng J.X."/>
            <person name="Dai P.F."/>
            <person name="Guo W.B."/>
            <person name="Han X.H."/>
            <person name="Huang E.J."/>
            <person name="Li L.F."/>
            <person name="Wei W."/>
            <person name="Gao Y.C."/>
            <person name="Liu J.Z."/>
            <person name="Shao H.Z."/>
            <person name="Wang X."/>
            <person name="Wang C.C."/>
            <person name="Yang T.C."/>
            <person name="Huo Q.B."/>
            <person name="Li W."/>
            <person name="Chen H.Y."/>
            <person name="Chen S.E."/>
            <person name="Zhou L.G."/>
            <person name="Ni X.B."/>
            <person name="Tian J.H."/>
            <person name="Sheng Y."/>
            <person name="Liu T."/>
            <person name="Pan Y.S."/>
            <person name="Xia L.Y."/>
            <person name="Li J."/>
            <person name="Zhao F."/>
            <person name="Cao W.C."/>
        </authorList>
    </citation>
    <scope>NUCLEOTIDE SEQUENCE</scope>
    <source>
        <strain evidence="3">Rsan-2018</strain>
    </source>
</reference>
<keyword evidence="4" id="KW-1185">Reference proteome</keyword>
<protein>
    <recommendedName>
        <fullName evidence="2">Endonuclease/exonuclease/phosphatase domain-containing protein</fullName>
    </recommendedName>
</protein>
<accession>A0A9D4T3T2</accession>
<dbReference type="Proteomes" id="UP000821837">
    <property type="component" value="Chromosome 11"/>
</dbReference>
<proteinExistence type="predicted"/>
<dbReference type="Gene3D" id="3.60.10.10">
    <property type="entry name" value="Endonuclease/exonuclease/phosphatase"/>
    <property type="match status" value="1"/>
</dbReference>
<keyword evidence="1" id="KW-0732">Signal</keyword>
<evidence type="ECO:0000313" key="4">
    <source>
        <dbReference type="Proteomes" id="UP000821837"/>
    </source>
</evidence>
<dbReference type="InterPro" id="IPR005135">
    <property type="entry name" value="Endo/exonuclease/phosphatase"/>
</dbReference>
<feature type="signal peptide" evidence="1">
    <location>
        <begin position="1"/>
        <end position="22"/>
    </location>
</feature>
<evidence type="ECO:0000313" key="3">
    <source>
        <dbReference type="EMBL" id="KAH7971941.1"/>
    </source>
</evidence>
<evidence type="ECO:0000256" key="1">
    <source>
        <dbReference type="SAM" id="SignalP"/>
    </source>
</evidence>
<feature type="domain" description="Endonuclease/exonuclease/phosphatase" evidence="2">
    <location>
        <begin position="67"/>
        <end position="168"/>
    </location>
</feature>
<sequence>MIISIIETKVAILVQSLLTAIAEPEQTAVVESRLKALVQAKLEPITAQTGDTFTTLSRRIDTGTAIINELKSRLTNFMARVKNNCITHGDFNAAHTAWGYVITAKKGSRVHDAAQQHGLTLWNDPLQPTRVGKSVARGTNPDHTFTREVKKAGSTCLPDMFGSDHHIIQLDILYEHRPTETGTTR</sequence>
<comment type="caution">
    <text evidence="3">The sequence shown here is derived from an EMBL/GenBank/DDBJ whole genome shotgun (WGS) entry which is preliminary data.</text>
</comment>
<organism evidence="3 4">
    <name type="scientific">Rhipicephalus sanguineus</name>
    <name type="common">Brown dog tick</name>
    <name type="synonym">Ixodes sanguineus</name>
    <dbReference type="NCBI Taxonomy" id="34632"/>
    <lineage>
        <taxon>Eukaryota</taxon>
        <taxon>Metazoa</taxon>
        <taxon>Ecdysozoa</taxon>
        <taxon>Arthropoda</taxon>
        <taxon>Chelicerata</taxon>
        <taxon>Arachnida</taxon>
        <taxon>Acari</taxon>
        <taxon>Parasitiformes</taxon>
        <taxon>Ixodida</taxon>
        <taxon>Ixodoidea</taxon>
        <taxon>Ixodidae</taxon>
        <taxon>Rhipicephalinae</taxon>
        <taxon>Rhipicephalus</taxon>
        <taxon>Rhipicephalus</taxon>
    </lineage>
</organism>
<feature type="chain" id="PRO_5038433009" description="Endonuclease/exonuclease/phosphatase domain-containing protein" evidence="1">
    <location>
        <begin position="23"/>
        <end position="185"/>
    </location>
</feature>
<reference evidence="3" key="2">
    <citation type="submission" date="2021-09" db="EMBL/GenBank/DDBJ databases">
        <authorList>
            <person name="Jia N."/>
            <person name="Wang J."/>
            <person name="Shi W."/>
            <person name="Du L."/>
            <person name="Sun Y."/>
            <person name="Zhan W."/>
            <person name="Jiang J."/>
            <person name="Wang Q."/>
            <person name="Zhang B."/>
            <person name="Ji P."/>
            <person name="Sakyi L.B."/>
            <person name="Cui X."/>
            <person name="Yuan T."/>
            <person name="Jiang B."/>
            <person name="Yang W."/>
            <person name="Lam T.T.-Y."/>
            <person name="Chang Q."/>
            <person name="Ding S."/>
            <person name="Wang X."/>
            <person name="Zhu J."/>
            <person name="Ruan X."/>
            <person name="Zhao L."/>
            <person name="Wei J."/>
            <person name="Que T."/>
            <person name="Du C."/>
            <person name="Cheng J."/>
            <person name="Dai P."/>
            <person name="Han X."/>
            <person name="Huang E."/>
            <person name="Gao Y."/>
            <person name="Liu J."/>
            <person name="Shao H."/>
            <person name="Ye R."/>
            <person name="Li L."/>
            <person name="Wei W."/>
            <person name="Wang X."/>
            <person name="Wang C."/>
            <person name="Huo Q."/>
            <person name="Li W."/>
            <person name="Guo W."/>
            <person name="Chen H."/>
            <person name="Chen S."/>
            <person name="Zhou L."/>
            <person name="Zhou L."/>
            <person name="Ni X."/>
            <person name="Tian J."/>
            <person name="Zhou Y."/>
            <person name="Sheng Y."/>
            <person name="Liu T."/>
            <person name="Pan Y."/>
            <person name="Xia L."/>
            <person name="Li J."/>
            <person name="Zhao F."/>
            <person name="Cao W."/>
        </authorList>
    </citation>
    <scope>NUCLEOTIDE SEQUENCE</scope>
    <source>
        <strain evidence="3">Rsan-2018</strain>
        <tissue evidence="3">Larvae</tissue>
    </source>
</reference>
<dbReference type="AlphaFoldDB" id="A0A9D4T3T2"/>
<evidence type="ECO:0000259" key="2">
    <source>
        <dbReference type="Pfam" id="PF14529"/>
    </source>
</evidence>
<gene>
    <name evidence="3" type="ORF">HPB52_004372</name>
</gene>
<dbReference type="Pfam" id="PF14529">
    <property type="entry name" value="Exo_endo_phos_2"/>
    <property type="match status" value="1"/>
</dbReference>
<dbReference type="InterPro" id="IPR036691">
    <property type="entry name" value="Endo/exonu/phosph_ase_sf"/>
</dbReference>
<dbReference type="GO" id="GO:0003824">
    <property type="term" value="F:catalytic activity"/>
    <property type="evidence" value="ECO:0007669"/>
    <property type="project" value="InterPro"/>
</dbReference>
<dbReference type="EMBL" id="JABSTV010001247">
    <property type="protein sequence ID" value="KAH7971941.1"/>
    <property type="molecule type" value="Genomic_DNA"/>
</dbReference>
<name>A0A9D4T3T2_RHISA</name>